<comment type="caution">
    <text evidence="3">The sequence shown here is derived from an EMBL/GenBank/DDBJ whole genome shotgun (WGS) entry which is preliminary data.</text>
</comment>
<evidence type="ECO:0000256" key="1">
    <source>
        <dbReference type="SAM" id="MobiDB-lite"/>
    </source>
</evidence>
<proteinExistence type="predicted"/>
<gene>
    <name evidence="3" type="ORF">FNAPI_6234</name>
</gene>
<accession>A0A8H5JGU8</accession>
<dbReference type="AlphaFoldDB" id="A0A8H5JGU8"/>
<keyword evidence="2" id="KW-0472">Membrane</keyword>
<reference evidence="3 4" key="1">
    <citation type="submission" date="2020-05" db="EMBL/GenBank/DDBJ databases">
        <title>Identification and distribution of gene clusters putatively required for synthesis of sphingolipid metabolism inhibitors in phylogenetically diverse species of the filamentous fungus Fusarium.</title>
        <authorList>
            <person name="Kim H.-S."/>
            <person name="Busman M."/>
            <person name="Brown D.W."/>
            <person name="Divon H."/>
            <person name="Uhlig S."/>
            <person name="Proctor R.H."/>
        </authorList>
    </citation>
    <scope>NUCLEOTIDE SEQUENCE [LARGE SCALE GENOMIC DNA]</scope>
    <source>
        <strain evidence="3 4">NRRL 25196</strain>
    </source>
</reference>
<organism evidence="3 4">
    <name type="scientific">Fusarium napiforme</name>
    <dbReference type="NCBI Taxonomy" id="42672"/>
    <lineage>
        <taxon>Eukaryota</taxon>
        <taxon>Fungi</taxon>
        <taxon>Dikarya</taxon>
        <taxon>Ascomycota</taxon>
        <taxon>Pezizomycotina</taxon>
        <taxon>Sordariomycetes</taxon>
        <taxon>Hypocreomycetidae</taxon>
        <taxon>Hypocreales</taxon>
        <taxon>Nectriaceae</taxon>
        <taxon>Fusarium</taxon>
        <taxon>Fusarium fujikuroi species complex</taxon>
    </lineage>
</organism>
<feature type="region of interest" description="Disordered" evidence="1">
    <location>
        <begin position="99"/>
        <end position="126"/>
    </location>
</feature>
<keyword evidence="4" id="KW-1185">Reference proteome</keyword>
<evidence type="ECO:0000256" key="2">
    <source>
        <dbReference type="SAM" id="Phobius"/>
    </source>
</evidence>
<dbReference type="EMBL" id="JAAOAO010000224">
    <property type="protein sequence ID" value="KAF5555105.1"/>
    <property type="molecule type" value="Genomic_DNA"/>
</dbReference>
<evidence type="ECO:0000313" key="3">
    <source>
        <dbReference type="EMBL" id="KAF5555105.1"/>
    </source>
</evidence>
<keyword evidence="2" id="KW-0812">Transmembrane</keyword>
<name>A0A8H5JGU8_9HYPO</name>
<protein>
    <submittedName>
        <fullName evidence="3">Uncharacterized protein</fullName>
    </submittedName>
</protein>
<sequence>MPTSGFFSVIVIFTFMLVGVGHVAIKRHELLSEVPEAGECVFFSDAALPRSLSSLPRCLTAPGFLRRRTTVGVACLVENEWPLAALTWKMALGGHHLQPEEMGPESRLRLHGTSKRRASQNRQRIA</sequence>
<evidence type="ECO:0000313" key="4">
    <source>
        <dbReference type="Proteomes" id="UP000574317"/>
    </source>
</evidence>
<feature type="transmembrane region" description="Helical" evidence="2">
    <location>
        <begin position="6"/>
        <end position="25"/>
    </location>
</feature>
<keyword evidence="2" id="KW-1133">Transmembrane helix</keyword>
<dbReference type="Proteomes" id="UP000574317">
    <property type="component" value="Unassembled WGS sequence"/>
</dbReference>
<feature type="compositionally biased region" description="Basic residues" evidence="1">
    <location>
        <begin position="109"/>
        <end position="126"/>
    </location>
</feature>